<dbReference type="AlphaFoldDB" id="A0A011V2V1"/>
<dbReference type="InterPro" id="IPR036034">
    <property type="entry name" value="PDZ_sf"/>
</dbReference>
<evidence type="ECO:0000259" key="6">
    <source>
        <dbReference type="PROSITE" id="PS50106"/>
    </source>
</evidence>
<keyword evidence="5" id="KW-1133">Transmembrane helix</keyword>
<dbReference type="PATRIC" id="fig|1341156.4.peg.3320"/>
<dbReference type="SUPFAM" id="SSF50156">
    <property type="entry name" value="PDZ domain-like"/>
    <property type="match status" value="1"/>
</dbReference>
<feature type="compositionally biased region" description="Acidic residues" evidence="4">
    <location>
        <begin position="428"/>
        <end position="444"/>
    </location>
</feature>
<organism evidence="8 9">
    <name type="scientific">Ruminococcus albus SY3</name>
    <dbReference type="NCBI Taxonomy" id="1341156"/>
    <lineage>
        <taxon>Bacteria</taxon>
        <taxon>Bacillati</taxon>
        <taxon>Bacillota</taxon>
        <taxon>Clostridia</taxon>
        <taxon>Eubacteriales</taxon>
        <taxon>Oscillospiraceae</taxon>
        <taxon>Ruminococcus</taxon>
    </lineage>
</organism>
<keyword evidence="2" id="KW-0645">Protease</keyword>
<protein>
    <submittedName>
        <fullName evidence="8">Peptidase S1</fullName>
    </submittedName>
</protein>
<keyword evidence="9" id="KW-1185">Reference proteome</keyword>
<dbReference type="Pfam" id="PF13180">
    <property type="entry name" value="PDZ_2"/>
    <property type="match status" value="1"/>
</dbReference>
<dbReference type="EMBL" id="JEOB01000004">
    <property type="protein sequence ID" value="EXM38238.1"/>
    <property type="molecule type" value="Genomic_DNA"/>
</dbReference>
<dbReference type="RefSeq" id="WP_037286821.1">
    <property type="nucleotide sequence ID" value="NZ_JEOB01000002.1"/>
</dbReference>
<comment type="similarity">
    <text evidence="1">Belongs to the peptidase S1C family.</text>
</comment>
<dbReference type="InterPro" id="IPR001478">
    <property type="entry name" value="PDZ"/>
</dbReference>
<dbReference type="Pfam" id="PF13365">
    <property type="entry name" value="Trypsin_2"/>
    <property type="match status" value="1"/>
</dbReference>
<dbReference type="PROSITE" id="PS50106">
    <property type="entry name" value="PDZ"/>
    <property type="match status" value="1"/>
</dbReference>
<dbReference type="InterPro" id="IPR001940">
    <property type="entry name" value="Peptidase_S1C"/>
</dbReference>
<evidence type="ECO:0000256" key="3">
    <source>
        <dbReference type="ARBA" id="ARBA00022801"/>
    </source>
</evidence>
<evidence type="ECO:0000256" key="4">
    <source>
        <dbReference type="SAM" id="MobiDB-lite"/>
    </source>
</evidence>
<dbReference type="Gene3D" id="2.30.42.10">
    <property type="match status" value="1"/>
</dbReference>
<dbReference type="InterPro" id="IPR009003">
    <property type="entry name" value="Peptidase_S1_PA"/>
</dbReference>
<keyword evidence="3" id="KW-0378">Hydrolase</keyword>
<dbReference type="EMBL" id="JEOB01000002">
    <property type="protein sequence ID" value="EXM39772.1"/>
    <property type="molecule type" value="Genomic_DNA"/>
</dbReference>
<feature type="transmembrane region" description="Helical" evidence="5">
    <location>
        <begin position="43"/>
        <end position="66"/>
    </location>
</feature>
<gene>
    <name evidence="8" type="ORF">RASY3_08260</name>
    <name evidence="7" type="ORF">RASY3_18645</name>
</gene>
<dbReference type="Gene3D" id="2.40.10.10">
    <property type="entry name" value="Trypsin-like serine proteases"/>
    <property type="match status" value="2"/>
</dbReference>
<dbReference type="PRINTS" id="PR00834">
    <property type="entry name" value="PROTEASES2C"/>
</dbReference>
<sequence length="475" mass="50340">MDNMENNNIYNTNENSDTQTFKPAEYTAPVTAAPRTKNSKLRLAALAVSFSLLGGALGTGGTFAALKYLNADSSSAQTKSASADTKAETESNTEKGKAVIKTAESGEKAVAMQTVKTDGTQLSASEVYKNNVNSTVGITTEISTNYFGYTTTAAASGSGFIITEDGYIVTNYHVIDGANKVKVTTYDNTSYDAEIVGSDESNDIAVLKIDATGLEAVTLGDSEALSVGDNVVAIGNPLGELTFTLTSGVVSAMDRQITTSNSVMMNLIQTDCAINSGNSGGALFNMYGEVVGVTNAKYSSNSSTEASIDNIGFAIPINTVKDIVTSIIENGYVVKPYIGVSVETVNSDMKSYGIPEGAVVRQVNDDSPAKEAGLEVNDIVTKIDGKEITSSTDMVAAIRKCKKGDKITVTVYRQGETKELSIVVDETKPEDEEKEEKENTEDNEAQGSPDGRGNYQYGYGDDFAGMDPFEFFGMR</sequence>
<dbReference type="SMART" id="SM00228">
    <property type="entry name" value="PDZ"/>
    <property type="match status" value="1"/>
</dbReference>
<dbReference type="SUPFAM" id="SSF50494">
    <property type="entry name" value="Trypsin-like serine proteases"/>
    <property type="match status" value="1"/>
</dbReference>
<dbReference type="PANTHER" id="PTHR43343:SF3">
    <property type="entry name" value="PROTEASE DO-LIKE 8, CHLOROPLASTIC"/>
    <property type="match status" value="1"/>
</dbReference>
<dbReference type="PANTHER" id="PTHR43343">
    <property type="entry name" value="PEPTIDASE S12"/>
    <property type="match status" value="1"/>
</dbReference>
<evidence type="ECO:0000256" key="2">
    <source>
        <dbReference type="ARBA" id="ARBA00022670"/>
    </source>
</evidence>
<reference evidence="8 9" key="1">
    <citation type="submission" date="2013-06" db="EMBL/GenBank/DDBJ databases">
        <title>Rumen cellulosomics: divergent fiber-degrading strategies revealed by comparative genome-wide analysis of six Ruminococcal strains.</title>
        <authorList>
            <person name="Dassa B."/>
            <person name="Borovok I."/>
            <person name="Lamed R."/>
            <person name="Flint H."/>
            <person name="Yeoman C.J."/>
            <person name="White B."/>
            <person name="Bayer E.A."/>
        </authorList>
    </citation>
    <scope>NUCLEOTIDE SEQUENCE [LARGE SCALE GENOMIC DNA]</scope>
    <source>
        <strain evidence="8 9">SY3</strain>
    </source>
</reference>
<feature type="domain" description="PDZ" evidence="6">
    <location>
        <begin position="322"/>
        <end position="415"/>
    </location>
</feature>
<feature type="region of interest" description="Disordered" evidence="4">
    <location>
        <begin position="422"/>
        <end position="459"/>
    </location>
</feature>
<dbReference type="InterPro" id="IPR043504">
    <property type="entry name" value="Peptidase_S1_PA_chymotrypsin"/>
</dbReference>
<dbReference type="GO" id="GO:0004252">
    <property type="term" value="F:serine-type endopeptidase activity"/>
    <property type="evidence" value="ECO:0007669"/>
    <property type="project" value="InterPro"/>
</dbReference>
<keyword evidence="5" id="KW-0812">Transmembrane</keyword>
<evidence type="ECO:0000313" key="8">
    <source>
        <dbReference type="EMBL" id="EXM39772.1"/>
    </source>
</evidence>
<feature type="region of interest" description="Disordered" evidence="4">
    <location>
        <begin position="1"/>
        <end position="22"/>
    </location>
</feature>
<accession>A0A011V2V1</accession>
<evidence type="ECO:0000313" key="9">
    <source>
        <dbReference type="Proteomes" id="UP000021369"/>
    </source>
</evidence>
<proteinExistence type="inferred from homology"/>
<evidence type="ECO:0000256" key="5">
    <source>
        <dbReference type="SAM" id="Phobius"/>
    </source>
</evidence>
<keyword evidence="5" id="KW-0472">Membrane</keyword>
<dbReference type="GO" id="GO:0006508">
    <property type="term" value="P:proteolysis"/>
    <property type="evidence" value="ECO:0007669"/>
    <property type="project" value="UniProtKB-KW"/>
</dbReference>
<evidence type="ECO:0000313" key="7">
    <source>
        <dbReference type="EMBL" id="EXM38238.1"/>
    </source>
</evidence>
<dbReference type="Proteomes" id="UP000021369">
    <property type="component" value="Unassembled WGS sequence"/>
</dbReference>
<comment type="caution">
    <text evidence="8">The sequence shown here is derived from an EMBL/GenBank/DDBJ whole genome shotgun (WGS) entry which is preliminary data.</text>
</comment>
<feature type="compositionally biased region" description="Low complexity" evidence="4">
    <location>
        <begin position="1"/>
        <end position="15"/>
    </location>
</feature>
<dbReference type="OrthoDB" id="9758917at2"/>
<evidence type="ECO:0000256" key="1">
    <source>
        <dbReference type="ARBA" id="ARBA00010541"/>
    </source>
</evidence>
<dbReference type="InterPro" id="IPR051201">
    <property type="entry name" value="Chloro_Bact_Ser_Proteases"/>
</dbReference>
<name>A0A011V2V1_RUMAL</name>